<evidence type="ECO:0000313" key="2">
    <source>
        <dbReference type="Proteomes" id="UP001143910"/>
    </source>
</evidence>
<dbReference type="EMBL" id="JANJQO010000125">
    <property type="protein sequence ID" value="KAJ2981523.1"/>
    <property type="molecule type" value="Genomic_DNA"/>
</dbReference>
<proteinExistence type="predicted"/>
<comment type="caution">
    <text evidence="1">The sequence shown here is derived from an EMBL/GenBank/DDBJ whole genome shotgun (WGS) entry which is preliminary data.</text>
</comment>
<organism evidence="1 2">
    <name type="scientific">Zarea fungicola</name>
    <dbReference type="NCBI Taxonomy" id="93591"/>
    <lineage>
        <taxon>Eukaryota</taxon>
        <taxon>Fungi</taxon>
        <taxon>Dikarya</taxon>
        <taxon>Ascomycota</taxon>
        <taxon>Pezizomycotina</taxon>
        <taxon>Sordariomycetes</taxon>
        <taxon>Hypocreomycetidae</taxon>
        <taxon>Hypocreales</taxon>
        <taxon>Cordycipitaceae</taxon>
        <taxon>Zarea</taxon>
    </lineage>
</organism>
<evidence type="ECO:0000313" key="1">
    <source>
        <dbReference type="EMBL" id="KAJ2981523.1"/>
    </source>
</evidence>
<name>A0ACC1NQY8_9HYPO</name>
<gene>
    <name evidence="1" type="ORF">NQ176_g1970</name>
</gene>
<keyword evidence="2" id="KW-1185">Reference proteome</keyword>
<sequence>MIGLEKETTGFMYRLPLGVIRGVCDYGDRHQNKEWEPYAAAMAAAYANAILTEIMPQDVQQHIQVTQNYDRPKERRTEATGGHADGLLLVKLSTSELQTLLELFNFDKVDIQYDSLKAKSTQYDNLKEESTRRLLSRPDYADWLSPKMLSSQHESILSKDGQTGPRDPSSSIHAHLAGRDGVNLKTRVRKHLEGWDFIDLATDEDPIPRVATIPTLGHGWVDFIRSIGAITLFGRGFCELIQPDVSVLVADAPTPFKNSLLELMPK</sequence>
<accession>A0ACC1NQY8</accession>
<reference evidence="1" key="1">
    <citation type="submission" date="2022-08" db="EMBL/GenBank/DDBJ databases">
        <title>Genome Sequence of Lecanicillium fungicola.</title>
        <authorList>
            <person name="Buettner E."/>
        </authorList>
    </citation>
    <scope>NUCLEOTIDE SEQUENCE</scope>
    <source>
        <strain evidence="1">Babe33</strain>
    </source>
</reference>
<dbReference type="Proteomes" id="UP001143910">
    <property type="component" value="Unassembled WGS sequence"/>
</dbReference>
<protein>
    <submittedName>
        <fullName evidence="1">Uncharacterized protein</fullName>
    </submittedName>
</protein>